<feature type="region of interest" description="Disordered" evidence="1">
    <location>
        <begin position="1"/>
        <end position="26"/>
    </location>
</feature>
<evidence type="ECO:0000313" key="2">
    <source>
        <dbReference type="EMBL" id="ETJ38007.1"/>
    </source>
</evidence>
<organism evidence="2">
    <name type="scientific">human gut metagenome</name>
    <dbReference type="NCBI Taxonomy" id="408170"/>
    <lineage>
        <taxon>unclassified sequences</taxon>
        <taxon>metagenomes</taxon>
        <taxon>organismal metagenomes</taxon>
    </lineage>
</organism>
<evidence type="ECO:0000256" key="1">
    <source>
        <dbReference type="SAM" id="MobiDB-lite"/>
    </source>
</evidence>
<comment type="caution">
    <text evidence="2">The sequence shown here is derived from an EMBL/GenBank/DDBJ whole genome shotgun (WGS) entry which is preliminary data.</text>
</comment>
<accession>W1Y647</accession>
<feature type="non-terminal residue" evidence="2">
    <location>
        <position position="26"/>
    </location>
</feature>
<sequence length="26" mass="3101">MSDFDPNNMSRMARSKKQKVEPEFAR</sequence>
<feature type="compositionally biased region" description="Polar residues" evidence="1">
    <location>
        <begin position="1"/>
        <end position="10"/>
    </location>
</feature>
<proteinExistence type="predicted"/>
<reference evidence="2" key="1">
    <citation type="submission" date="2013-12" db="EMBL/GenBank/DDBJ databases">
        <title>A Varibaculum cambriense genome reconstructed from a premature infant gut community with otherwise low bacterial novelty that shifts toward anaerobic metabolism during the third week of life.</title>
        <authorList>
            <person name="Brown C.T."/>
            <person name="Sharon I."/>
            <person name="Thomas B.C."/>
            <person name="Castelle C.J."/>
            <person name="Morowitz M.J."/>
            <person name="Banfield J.F."/>
        </authorList>
    </citation>
    <scope>NUCLEOTIDE SEQUENCE</scope>
</reference>
<name>W1Y647_9ZZZZ</name>
<protein>
    <submittedName>
        <fullName evidence="2">Uncharacterized protein</fullName>
    </submittedName>
</protein>
<dbReference type="AlphaFoldDB" id="W1Y647"/>
<dbReference type="EMBL" id="AZMM01007819">
    <property type="protein sequence ID" value="ETJ38007.1"/>
    <property type="molecule type" value="Genomic_DNA"/>
</dbReference>
<gene>
    <name evidence="2" type="ORF">Q604_UNBC07819G0001</name>
</gene>